<evidence type="ECO:0000313" key="2">
    <source>
        <dbReference type="EMBL" id="OME91309.1"/>
    </source>
</evidence>
<dbReference type="Gene3D" id="1.20.120.450">
    <property type="entry name" value="dinb family like domain"/>
    <property type="match status" value="1"/>
</dbReference>
<sequence>MNTTEALQRFEETVQVYLQELDGFGMEELKYRQAEDEWSIGQMYQHLIQSALSMHLRYIELCLNPIEDAAVSSAGKTEVGMAIFGQGSFPPIRIQVPPSPQYTPEQPATKEQLIQGLDTVVQRMRQTEPMLGEASLQHTVPHPSFGGLHAQEWFLLIEMHYRHHVRQLDRLKQALEQQRV</sequence>
<proteinExistence type="predicted"/>
<dbReference type="AlphaFoldDB" id="A0A1R1AZD4"/>
<organism evidence="2 3">
    <name type="scientific">Paenibacillus lautus</name>
    <name type="common">Bacillus lautus</name>
    <dbReference type="NCBI Taxonomy" id="1401"/>
    <lineage>
        <taxon>Bacteria</taxon>
        <taxon>Bacillati</taxon>
        <taxon>Bacillota</taxon>
        <taxon>Bacilli</taxon>
        <taxon>Bacillales</taxon>
        <taxon>Paenibacillaceae</taxon>
        <taxon>Paenibacillus</taxon>
    </lineage>
</organism>
<dbReference type="OrthoDB" id="1495892at2"/>
<evidence type="ECO:0000313" key="3">
    <source>
        <dbReference type="Proteomes" id="UP000187074"/>
    </source>
</evidence>
<dbReference type="SUPFAM" id="SSF109854">
    <property type="entry name" value="DinB/YfiT-like putative metalloenzymes"/>
    <property type="match status" value="1"/>
</dbReference>
<feature type="domain" description="DinB-like" evidence="1">
    <location>
        <begin position="10"/>
        <end position="168"/>
    </location>
</feature>
<accession>A0A1R1AZD4</accession>
<dbReference type="RefSeq" id="WP_076323708.1">
    <property type="nucleotide sequence ID" value="NZ_MRTF01000006.1"/>
</dbReference>
<dbReference type="InterPro" id="IPR024775">
    <property type="entry name" value="DinB-like"/>
</dbReference>
<dbReference type="InterPro" id="IPR034660">
    <property type="entry name" value="DinB/YfiT-like"/>
</dbReference>
<name>A0A1R1AZD4_PAELA</name>
<protein>
    <recommendedName>
        <fullName evidence="1">DinB-like domain-containing protein</fullName>
    </recommendedName>
</protein>
<evidence type="ECO:0000259" key="1">
    <source>
        <dbReference type="Pfam" id="PF12867"/>
    </source>
</evidence>
<dbReference type="EMBL" id="MRTF01000006">
    <property type="protein sequence ID" value="OME91309.1"/>
    <property type="molecule type" value="Genomic_DNA"/>
</dbReference>
<dbReference type="Pfam" id="PF12867">
    <property type="entry name" value="DinB_2"/>
    <property type="match status" value="1"/>
</dbReference>
<comment type="caution">
    <text evidence="2">The sequence shown here is derived from an EMBL/GenBank/DDBJ whole genome shotgun (WGS) entry which is preliminary data.</text>
</comment>
<reference evidence="2 3" key="1">
    <citation type="submission" date="2016-11" db="EMBL/GenBank/DDBJ databases">
        <title>Paenibacillus species isolates.</title>
        <authorList>
            <person name="Beno S.M."/>
        </authorList>
    </citation>
    <scope>NUCLEOTIDE SEQUENCE [LARGE SCALE GENOMIC DNA]</scope>
    <source>
        <strain evidence="2 3">FSL F4-0100</strain>
    </source>
</reference>
<dbReference type="Proteomes" id="UP000187074">
    <property type="component" value="Unassembled WGS sequence"/>
</dbReference>
<gene>
    <name evidence="2" type="ORF">BK123_17755</name>
</gene>
<dbReference type="STRING" id="1401.BK123_17755"/>